<dbReference type="AlphaFoldDB" id="A0A2M8GN04"/>
<evidence type="ECO:0000313" key="2">
    <source>
        <dbReference type="Proteomes" id="UP000229370"/>
    </source>
</evidence>
<evidence type="ECO:0000313" key="1">
    <source>
        <dbReference type="EMBL" id="PJC81869.1"/>
    </source>
</evidence>
<organism evidence="1 2">
    <name type="scientific">Candidatus Roizmanbacteria bacterium CG_4_8_14_3_um_filter_36_10</name>
    <dbReference type="NCBI Taxonomy" id="1974834"/>
    <lineage>
        <taxon>Bacteria</taxon>
        <taxon>Candidatus Roizmaniibacteriota</taxon>
    </lineage>
</organism>
<dbReference type="Proteomes" id="UP000229370">
    <property type="component" value="Unassembled WGS sequence"/>
</dbReference>
<accession>A0A2M8GN04</accession>
<name>A0A2M8GN04_9BACT</name>
<sequence>MYNWSVDEKYLKKFPKKYRLWRITQLINYGLEEGEKLDREEVKKAWSKIKNDLDPYKARAVEYLLWGKQYSLPANLTFWNWHKVMPISQKIII</sequence>
<protein>
    <submittedName>
        <fullName evidence="1">Uncharacterized protein</fullName>
    </submittedName>
</protein>
<dbReference type="EMBL" id="PFQK01000044">
    <property type="protein sequence ID" value="PJC81869.1"/>
    <property type="molecule type" value="Genomic_DNA"/>
</dbReference>
<reference evidence="2" key="1">
    <citation type="submission" date="2017-09" db="EMBL/GenBank/DDBJ databases">
        <title>Depth-based differentiation of microbial function through sediment-hosted aquifers and enrichment of novel symbionts in the deep terrestrial subsurface.</title>
        <authorList>
            <person name="Probst A.J."/>
            <person name="Ladd B."/>
            <person name="Jarett J.K."/>
            <person name="Geller-Mcgrath D.E."/>
            <person name="Sieber C.M.K."/>
            <person name="Emerson J.B."/>
            <person name="Anantharaman K."/>
            <person name="Thomas B.C."/>
            <person name="Malmstrom R."/>
            <person name="Stieglmeier M."/>
            <person name="Klingl A."/>
            <person name="Woyke T."/>
            <person name="Ryan C.M."/>
            <person name="Banfield J.F."/>
        </authorList>
    </citation>
    <scope>NUCLEOTIDE SEQUENCE [LARGE SCALE GENOMIC DNA]</scope>
</reference>
<proteinExistence type="predicted"/>
<comment type="caution">
    <text evidence="1">The sequence shown here is derived from an EMBL/GenBank/DDBJ whole genome shotgun (WGS) entry which is preliminary data.</text>
</comment>
<gene>
    <name evidence="1" type="ORF">CO007_02505</name>
</gene>